<dbReference type="SUPFAM" id="SSF51316">
    <property type="entry name" value="Mss4-like"/>
    <property type="match status" value="1"/>
</dbReference>
<accession>A0A4U7AT46</accession>
<dbReference type="InterPro" id="IPR006913">
    <property type="entry name" value="CENP-V/GFA"/>
</dbReference>
<sequence length="193" mass="21536">MSKPSSPLVITGGCNCGALRYSFTLPESRQLLLANNSTCQCTLCRKFTGTVVPDLILCQVSWMTSPLIHKSPEYKTYDSNVLPDVTGRRGFCSNCGSSMCYHTQSIEELTWFAIYLGTVDEEILAGKAIGEKDGKYGVRTERQGGIGHVLCDTTNSGHLFVENAVPGWDMKGRKIWRMDEEKWFSTMEEGREK</sequence>
<dbReference type="GO" id="GO:0046872">
    <property type="term" value="F:metal ion binding"/>
    <property type="evidence" value="ECO:0007669"/>
    <property type="project" value="UniProtKB-KW"/>
</dbReference>
<evidence type="ECO:0000256" key="3">
    <source>
        <dbReference type="ARBA" id="ARBA00022833"/>
    </source>
</evidence>
<dbReference type="GO" id="GO:0016846">
    <property type="term" value="F:carbon-sulfur lyase activity"/>
    <property type="evidence" value="ECO:0007669"/>
    <property type="project" value="InterPro"/>
</dbReference>
<dbReference type="PANTHER" id="PTHR33337">
    <property type="entry name" value="GFA DOMAIN-CONTAINING PROTEIN"/>
    <property type="match status" value="1"/>
</dbReference>
<name>A0A4U7AT46_9PEZI</name>
<comment type="caution">
    <text evidence="6">The sequence shown here is derived from an EMBL/GenBank/DDBJ whole genome shotgun (WGS) entry which is preliminary data.</text>
</comment>
<reference evidence="6 7" key="1">
    <citation type="submission" date="2018-02" db="EMBL/GenBank/DDBJ databases">
        <title>Draft genome sequences of Elsinoe sp., causing black scab on jojoba.</title>
        <authorList>
            <person name="Stodart B."/>
            <person name="Jeffress S."/>
            <person name="Ash G."/>
            <person name="Arun Chinnappa K."/>
        </authorList>
    </citation>
    <scope>NUCLEOTIDE SEQUENCE [LARGE SCALE GENOMIC DNA]</scope>
    <source>
        <strain evidence="6 7">Hillstone_2</strain>
    </source>
</reference>
<dbReference type="AlphaFoldDB" id="A0A4U7AT46"/>
<proteinExistence type="inferred from homology"/>
<keyword evidence="2" id="KW-0479">Metal-binding</keyword>
<dbReference type="EMBL" id="PTQR01000111">
    <property type="protein sequence ID" value="TKX19636.1"/>
    <property type="molecule type" value="Genomic_DNA"/>
</dbReference>
<evidence type="ECO:0000259" key="5">
    <source>
        <dbReference type="PROSITE" id="PS51891"/>
    </source>
</evidence>
<organism evidence="6 7">
    <name type="scientific">Elsinoe australis</name>
    <dbReference type="NCBI Taxonomy" id="40998"/>
    <lineage>
        <taxon>Eukaryota</taxon>
        <taxon>Fungi</taxon>
        <taxon>Dikarya</taxon>
        <taxon>Ascomycota</taxon>
        <taxon>Pezizomycotina</taxon>
        <taxon>Dothideomycetes</taxon>
        <taxon>Dothideomycetidae</taxon>
        <taxon>Myriangiales</taxon>
        <taxon>Elsinoaceae</taxon>
        <taxon>Elsinoe</taxon>
    </lineage>
</organism>
<feature type="domain" description="CENP-V/GFA" evidence="5">
    <location>
        <begin position="10"/>
        <end position="137"/>
    </location>
</feature>
<dbReference type="PROSITE" id="PS51891">
    <property type="entry name" value="CENP_V_GFA"/>
    <property type="match status" value="1"/>
</dbReference>
<dbReference type="InterPro" id="IPR011057">
    <property type="entry name" value="Mss4-like_sf"/>
</dbReference>
<keyword evidence="4" id="KW-0456">Lyase</keyword>
<dbReference type="PANTHER" id="PTHR33337:SF40">
    <property type="entry name" value="CENP-V_GFA DOMAIN-CONTAINING PROTEIN-RELATED"/>
    <property type="match status" value="1"/>
</dbReference>
<comment type="similarity">
    <text evidence="1">Belongs to the Gfa family.</text>
</comment>
<keyword evidence="3" id="KW-0862">Zinc</keyword>
<evidence type="ECO:0000256" key="1">
    <source>
        <dbReference type="ARBA" id="ARBA00005495"/>
    </source>
</evidence>
<protein>
    <submittedName>
        <fullName evidence="6">Putative glutathione-dependent formaldehyde-activating enzyme-9</fullName>
    </submittedName>
</protein>
<dbReference type="Gene3D" id="3.90.1590.10">
    <property type="entry name" value="glutathione-dependent formaldehyde- activating enzyme (gfa)"/>
    <property type="match status" value="1"/>
</dbReference>
<evidence type="ECO:0000256" key="4">
    <source>
        <dbReference type="ARBA" id="ARBA00023239"/>
    </source>
</evidence>
<evidence type="ECO:0000313" key="7">
    <source>
        <dbReference type="Proteomes" id="UP000308133"/>
    </source>
</evidence>
<evidence type="ECO:0000256" key="2">
    <source>
        <dbReference type="ARBA" id="ARBA00022723"/>
    </source>
</evidence>
<gene>
    <name evidence="6" type="ORF">C1H76_8209</name>
</gene>
<evidence type="ECO:0000313" key="6">
    <source>
        <dbReference type="EMBL" id="TKX19636.1"/>
    </source>
</evidence>
<dbReference type="Proteomes" id="UP000308133">
    <property type="component" value="Unassembled WGS sequence"/>
</dbReference>
<dbReference type="Pfam" id="PF04828">
    <property type="entry name" value="GFA"/>
    <property type="match status" value="1"/>
</dbReference>